<dbReference type="EMBL" id="JABWRZ020000002">
    <property type="protein sequence ID" value="MBV4492699.1"/>
    <property type="molecule type" value="Genomic_DNA"/>
</dbReference>
<keyword evidence="7" id="KW-0472">Membrane</keyword>
<comment type="subcellular location">
    <subcellularLocation>
        <location evidence="1">Membrane</location>
        <topology evidence="1">Single-pass membrane protein</topology>
    </subcellularLocation>
</comment>
<dbReference type="Proteomes" id="UP000609530">
    <property type="component" value="Unassembled WGS sequence"/>
</dbReference>
<accession>A0ABS6QFG4</accession>
<organism evidence="8 9">
    <name type="scientific">Pseudomonas oryzicola</name>
    <dbReference type="NCBI Taxonomy" id="485876"/>
    <lineage>
        <taxon>Bacteria</taxon>
        <taxon>Pseudomonadati</taxon>
        <taxon>Pseudomonadota</taxon>
        <taxon>Gammaproteobacteria</taxon>
        <taxon>Pseudomonadales</taxon>
        <taxon>Pseudomonadaceae</taxon>
        <taxon>Pseudomonas</taxon>
    </lineage>
</organism>
<dbReference type="Pfam" id="PF02416">
    <property type="entry name" value="TatA_B_E"/>
    <property type="match status" value="1"/>
</dbReference>
<reference evidence="8 9" key="1">
    <citation type="journal article" date="2020" name="Microorganisms">
        <title>Reliable Identification of Environmental Pseudomonas Isolates Using the rpoD Gene.</title>
        <authorList>
            <consortium name="The Broad Institute Genome Sequencing Platform"/>
            <person name="Girard L."/>
            <person name="Lood C."/>
            <person name="Rokni-Zadeh H."/>
            <person name="van Noort V."/>
            <person name="Lavigne R."/>
            <person name="De Mot R."/>
        </authorList>
    </citation>
    <scope>NUCLEOTIDE SEQUENCE [LARGE SCALE GENOMIC DNA]</scope>
    <source>
        <strain evidence="8 9">RD9SR1</strain>
    </source>
</reference>
<keyword evidence="5" id="KW-1133">Transmembrane helix</keyword>
<evidence type="ECO:0000313" key="9">
    <source>
        <dbReference type="Proteomes" id="UP000609530"/>
    </source>
</evidence>
<evidence type="ECO:0000256" key="2">
    <source>
        <dbReference type="ARBA" id="ARBA00022448"/>
    </source>
</evidence>
<evidence type="ECO:0000256" key="7">
    <source>
        <dbReference type="ARBA" id="ARBA00023136"/>
    </source>
</evidence>
<evidence type="ECO:0000256" key="6">
    <source>
        <dbReference type="ARBA" id="ARBA00023010"/>
    </source>
</evidence>
<sequence>MLEAGFSERLPVGIVALLVLGTVRLSLAACNLGRGDARVTRTVGARG</sequence>
<gene>
    <name evidence="8" type="ORF">HU760_019105</name>
</gene>
<keyword evidence="4" id="KW-0653">Protein transport</keyword>
<comment type="caution">
    <text evidence="8">The sequence shown here is derived from an EMBL/GenBank/DDBJ whole genome shotgun (WGS) entry which is preliminary data.</text>
</comment>
<evidence type="ECO:0000313" key="8">
    <source>
        <dbReference type="EMBL" id="MBV4492699.1"/>
    </source>
</evidence>
<name>A0ABS6QFG4_9PSED</name>
<evidence type="ECO:0000256" key="3">
    <source>
        <dbReference type="ARBA" id="ARBA00022692"/>
    </source>
</evidence>
<protein>
    <submittedName>
        <fullName evidence="8">Uncharacterized protein</fullName>
    </submittedName>
</protein>
<evidence type="ECO:0000256" key="5">
    <source>
        <dbReference type="ARBA" id="ARBA00022989"/>
    </source>
</evidence>
<keyword evidence="9" id="KW-1185">Reference proteome</keyword>
<evidence type="ECO:0000256" key="4">
    <source>
        <dbReference type="ARBA" id="ARBA00022927"/>
    </source>
</evidence>
<keyword evidence="6" id="KW-0811">Translocation</keyword>
<dbReference type="InterPro" id="IPR003369">
    <property type="entry name" value="TatA/B/E"/>
</dbReference>
<proteinExistence type="predicted"/>
<keyword evidence="2" id="KW-0813">Transport</keyword>
<evidence type="ECO:0000256" key="1">
    <source>
        <dbReference type="ARBA" id="ARBA00004167"/>
    </source>
</evidence>
<keyword evidence="3" id="KW-0812">Transmembrane</keyword>